<keyword evidence="4" id="KW-0862">Zinc</keyword>
<dbReference type="RefSeq" id="XP_047785170.1">
    <property type="nucleotide sequence ID" value="XM_047919980.1"/>
</dbReference>
<reference evidence="7 8" key="1">
    <citation type="journal article" date="2021" name="Environ. Microbiol.">
        <title>Gene family expansions and transcriptome signatures uncover fungal adaptations to wood decay.</title>
        <authorList>
            <person name="Hage H."/>
            <person name="Miyauchi S."/>
            <person name="Viragh M."/>
            <person name="Drula E."/>
            <person name="Min B."/>
            <person name="Chaduli D."/>
            <person name="Navarro D."/>
            <person name="Favel A."/>
            <person name="Norest M."/>
            <person name="Lesage-Meessen L."/>
            <person name="Balint B."/>
            <person name="Merenyi Z."/>
            <person name="de Eugenio L."/>
            <person name="Morin E."/>
            <person name="Martinez A.T."/>
            <person name="Baldrian P."/>
            <person name="Stursova M."/>
            <person name="Martinez M.J."/>
            <person name="Novotny C."/>
            <person name="Magnuson J.K."/>
            <person name="Spatafora J.W."/>
            <person name="Maurice S."/>
            <person name="Pangilinan J."/>
            <person name="Andreopoulos W."/>
            <person name="LaButti K."/>
            <person name="Hundley H."/>
            <person name="Na H."/>
            <person name="Kuo A."/>
            <person name="Barry K."/>
            <person name="Lipzen A."/>
            <person name="Henrissat B."/>
            <person name="Riley R."/>
            <person name="Ahrendt S."/>
            <person name="Nagy L.G."/>
            <person name="Grigoriev I.V."/>
            <person name="Martin F."/>
            <person name="Rosso M.N."/>
        </authorList>
    </citation>
    <scope>NUCLEOTIDE SEQUENCE [LARGE SCALE GENOMIC DNA]</scope>
    <source>
        <strain evidence="7 8">CIRM-BRFM 1785</strain>
    </source>
</reference>
<organism evidence="7 8">
    <name type="scientific">Rhodofomes roseus</name>
    <dbReference type="NCBI Taxonomy" id="34475"/>
    <lineage>
        <taxon>Eukaryota</taxon>
        <taxon>Fungi</taxon>
        <taxon>Dikarya</taxon>
        <taxon>Basidiomycota</taxon>
        <taxon>Agaricomycotina</taxon>
        <taxon>Agaricomycetes</taxon>
        <taxon>Polyporales</taxon>
        <taxon>Rhodofomes</taxon>
    </lineage>
</organism>
<keyword evidence="6" id="KW-0472">Membrane</keyword>
<dbReference type="SUPFAM" id="SSF53098">
    <property type="entry name" value="Ribonuclease H-like"/>
    <property type="match status" value="1"/>
</dbReference>
<gene>
    <name evidence="7" type="ORF">C8Q71DRAFT_697693</name>
</gene>
<name>A0ABQ8KZZ7_9APHY</name>
<evidence type="ECO:0000313" key="7">
    <source>
        <dbReference type="EMBL" id="KAH9844360.1"/>
    </source>
</evidence>
<evidence type="ECO:0000256" key="4">
    <source>
        <dbReference type="ARBA" id="ARBA00022833"/>
    </source>
</evidence>
<evidence type="ECO:0000256" key="3">
    <source>
        <dbReference type="ARBA" id="ARBA00022771"/>
    </source>
</evidence>
<dbReference type="InterPro" id="IPR052035">
    <property type="entry name" value="ZnF_BED_domain_contain"/>
</dbReference>
<evidence type="ECO:0000256" key="6">
    <source>
        <dbReference type="SAM" id="Phobius"/>
    </source>
</evidence>
<evidence type="ECO:0000256" key="2">
    <source>
        <dbReference type="ARBA" id="ARBA00022723"/>
    </source>
</evidence>
<keyword evidence="3" id="KW-0863">Zinc-finger</keyword>
<protein>
    <submittedName>
        <fullName evidence="7">Uncharacterized protein</fullName>
    </submittedName>
</protein>
<proteinExistence type="predicted"/>
<accession>A0ABQ8KZZ7</accession>
<dbReference type="GeneID" id="72000712"/>
<dbReference type="PANTHER" id="PTHR46481:SF10">
    <property type="entry name" value="ZINC FINGER BED DOMAIN-CONTAINING PROTEIN 39"/>
    <property type="match status" value="1"/>
</dbReference>
<dbReference type="Proteomes" id="UP000814176">
    <property type="component" value="Unassembled WGS sequence"/>
</dbReference>
<evidence type="ECO:0000313" key="8">
    <source>
        <dbReference type="Proteomes" id="UP000814176"/>
    </source>
</evidence>
<dbReference type="InterPro" id="IPR012337">
    <property type="entry name" value="RNaseH-like_sf"/>
</dbReference>
<comment type="caution">
    <text evidence="7">The sequence shown here is derived from an EMBL/GenBank/DDBJ whole genome shotgun (WGS) entry which is preliminary data.</text>
</comment>
<keyword evidence="6" id="KW-0812">Transmembrane</keyword>
<evidence type="ECO:0000256" key="1">
    <source>
        <dbReference type="ARBA" id="ARBA00004123"/>
    </source>
</evidence>
<feature type="transmembrane region" description="Helical" evidence="6">
    <location>
        <begin position="233"/>
        <end position="256"/>
    </location>
</feature>
<dbReference type="PANTHER" id="PTHR46481">
    <property type="entry name" value="ZINC FINGER BED DOMAIN-CONTAINING PROTEIN 4"/>
    <property type="match status" value="1"/>
</dbReference>
<sequence>MMESLEAILKAKGIPFCRIGNRIRCFPHVVNIAVQTGVRQLTDIPDDVYHDNVATTDPYLDALRADPVVQARDLVRVSRASQQRREEFQDTIKEGNTQKAFGDQPLPEAVLLQDVDTRWSSLYLMIDRVLELYQAVHKFLQRPRQDAIKHYALSREALEVLQDVREFLQAPHMVQEVLSAQKTPTLSMALPGYEKLIVLLRLLRKKLPRIAHGIDASIRKLEEYLGRSRETKIYVIAMGMTCSHSLTLTLTISLVINPTMKIEWLRKNWGERDGNEARKLLRDTVR</sequence>
<keyword evidence="6" id="KW-1133">Transmembrane helix</keyword>
<keyword evidence="8" id="KW-1185">Reference proteome</keyword>
<keyword evidence="2" id="KW-0479">Metal-binding</keyword>
<dbReference type="EMBL" id="JADCUA010000001">
    <property type="protein sequence ID" value="KAH9844360.1"/>
    <property type="molecule type" value="Genomic_DNA"/>
</dbReference>
<keyword evidence="5" id="KW-0539">Nucleus</keyword>
<evidence type="ECO:0000256" key="5">
    <source>
        <dbReference type="ARBA" id="ARBA00023242"/>
    </source>
</evidence>
<comment type="subcellular location">
    <subcellularLocation>
        <location evidence="1">Nucleus</location>
    </subcellularLocation>
</comment>